<protein>
    <submittedName>
        <fullName evidence="1">PD-(D/E)XK nuclease family protein</fullName>
    </submittedName>
</protein>
<reference evidence="1" key="1">
    <citation type="submission" date="2020-03" db="EMBL/GenBank/DDBJ databases">
        <title>Draft sequencing of Paenibacilllus sp. S3N08.</title>
        <authorList>
            <person name="Kim D.-U."/>
        </authorList>
    </citation>
    <scope>NUCLEOTIDE SEQUENCE</scope>
    <source>
        <strain evidence="1">S3N08</strain>
    </source>
</reference>
<dbReference type="RefSeq" id="WP_166155274.1">
    <property type="nucleotide sequence ID" value="NZ_JAAOIW010000018.1"/>
</dbReference>
<sequence>MDTIRTNKDNAINEAEEQWEVDNIHRDTLLPESSEESTQDELSGLEQSPLFQLSLASKELFHSNFLSWLLLQYPALGAEVLARWIGEEGSSCSINRVEREQKNRDLVVYFTAAAGQSKVLTIENKVKSTPDLAQLEKYANGSGDQDYFLLLSLTRPSFMMGDSIQLQNGKVWAFLNYKRLGELLEPLCEPIRQSSPYHAFLLRDYVSFIKKLHRVGQSAELNPAVDNYDWYAPSNRWLSRLRTLRLYDLYVKHVHAQLAWEFHKRMESEIPSLPLTLETAWENAPVGHAFTNSGMTKGTGLSEIKYVVGTLSGKPVVLGVQIQGEQFRLFVESRIKAKEMAEMLLQEKEWFRFDQIDLFEGQVYPIRRGQTFNSFTTTFQYQYVKLKECSIQELIRISVNCIAKLHDNKQRIVELLCLDTN</sequence>
<proteinExistence type="predicted"/>
<name>A0ABX0JF49_9BACL</name>
<dbReference type="InterPro" id="IPR029470">
    <property type="entry name" value="PDDEXK_4"/>
</dbReference>
<accession>A0ABX0JF49</accession>
<dbReference type="EMBL" id="JAAOIW010000018">
    <property type="protein sequence ID" value="NHN34386.1"/>
    <property type="molecule type" value="Genomic_DNA"/>
</dbReference>
<gene>
    <name evidence="1" type="ORF">G9U52_31825</name>
</gene>
<evidence type="ECO:0000313" key="2">
    <source>
        <dbReference type="Proteomes" id="UP001165962"/>
    </source>
</evidence>
<evidence type="ECO:0000313" key="1">
    <source>
        <dbReference type="EMBL" id="NHN34386.1"/>
    </source>
</evidence>
<keyword evidence="2" id="KW-1185">Reference proteome</keyword>
<comment type="caution">
    <text evidence="1">The sequence shown here is derived from an EMBL/GenBank/DDBJ whole genome shotgun (WGS) entry which is preliminary data.</text>
</comment>
<organism evidence="1 2">
    <name type="scientific">Paenibacillus agricola</name>
    <dbReference type="NCBI Taxonomy" id="2716264"/>
    <lineage>
        <taxon>Bacteria</taxon>
        <taxon>Bacillati</taxon>
        <taxon>Bacillota</taxon>
        <taxon>Bacilli</taxon>
        <taxon>Bacillales</taxon>
        <taxon>Paenibacillaceae</taxon>
        <taxon>Paenibacillus</taxon>
    </lineage>
</organism>
<dbReference type="Pfam" id="PF14281">
    <property type="entry name" value="PDDEXK_4"/>
    <property type="match status" value="1"/>
</dbReference>
<dbReference type="Proteomes" id="UP001165962">
    <property type="component" value="Unassembled WGS sequence"/>
</dbReference>